<feature type="compositionally biased region" description="Basic and acidic residues" evidence="10">
    <location>
        <begin position="183"/>
        <end position="205"/>
    </location>
</feature>
<dbReference type="SUPFAM" id="SSF47459">
    <property type="entry name" value="HLH, helix-loop-helix DNA-binding domain"/>
    <property type="match status" value="1"/>
</dbReference>
<dbReference type="PANTHER" id="PTHR11723:SF6">
    <property type="entry name" value="DNA-BINDING PROTEIN INHIBITOR ID-4"/>
    <property type="match status" value="1"/>
</dbReference>
<evidence type="ECO:0000256" key="4">
    <source>
        <dbReference type="ARBA" id="ARBA00023163"/>
    </source>
</evidence>
<evidence type="ECO:0000256" key="2">
    <source>
        <dbReference type="ARBA" id="ARBA00022491"/>
    </source>
</evidence>
<comment type="subcellular location">
    <subcellularLocation>
        <location evidence="1">Nucleus</location>
    </subcellularLocation>
</comment>
<dbReference type="InterPro" id="IPR026052">
    <property type="entry name" value="DNA-bd_prot-inh"/>
</dbReference>
<dbReference type="AlphaFoldDB" id="A0A5C6PIQ2"/>
<evidence type="ECO:0000256" key="6">
    <source>
        <dbReference type="ARBA" id="ARBA00038627"/>
    </source>
</evidence>
<dbReference type="InterPro" id="IPR036638">
    <property type="entry name" value="HLH_DNA-bd_sf"/>
</dbReference>
<keyword evidence="4" id="KW-0804">Transcription</keyword>
<dbReference type="Pfam" id="PF00010">
    <property type="entry name" value="HLH"/>
    <property type="match status" value="1"/>
</dbReference>
<keyword evidence="5" id="KW-0539">Nucleus</keyword>
<reference evidence="12 13" key="1">
    <citation type="submission" date="2019-04" db="EMBL/GenBank/DDBJ databases">
        <title>Chromosome genome assembly for Takifugu flavidus.</title>
        <authorList>
            <person name="Xiao S."/>
        </authorList>
    </citation>
    <scope>NUCLEOTIDE SEQUENCE [LARGE SCALE GENOMIC DNA]</scope>
    <source>
        <strain evidence="12">HTHZ2018</strain>
        <tissue evidence="12">Muscle</tissue>
    </source>
</reference>
<name>A0A5C6PIQ2_9TELE</name>
<dbReference type="Proteomes" id="UP000324091">
    <property type="component" value="Chromosome 10"/>
</dbReference>
<evidence type="ECO:0000256" key="8">
    <source>
        <dbReference type="ARBA" id="ARBA00042952"/>
    </source>
</evidence>
<dbReference type="SMART" id="SM00353">
    <property type="entry name" value="HLH"/>
    <property type="match status" value="1"/>
</dbReference>
<sequence>MKAVTPVRPQDSSSGSNQLSLHCLTKQSYNIARCRMEEEDLFCLQYDMNDCYSRLKRLVPTIPQDKKVSKVEILQHVIDYILDLQLALETHPSLHKQQSGTCPPPASKPSRTPLTVLNVDHHQDAAGEANTSSLNLFSAEELQVEGVEPPTSAVRHNHRRANVCTPTSLAFSQSLFQGHNNRGKREEDRGKDAGTEREGWRRREASPVPTAAPRRRAMNYRNEISQQMPSFRKERREWLSPLENTVIREGEPGVCQTP</sequence>
<dbReference type="GO" id="GO:0030154">
    <property type="term" value="P:cell differentiation"/>
    <property type="evidence" value="ECO:0007669"/>
    <property type="project" value="TreeGrafter"/>
</dbReference>
<evidence type="ECO:0000256" key="5">
    <source>
        <dbReference type="ARBA" id="ARBA00023242"/>
    </source>
</evidence>
<proteinExistence type="predicted"/>
<dbReference type="InterPro" id="IPR011598">
    <property type="entry name" value="bHLH_dom"/>
</dbReference>
<protein>
    <recommendedName>
        <fullName evidence="7">DNA-binding protein inhibitor ID-4</fullName>
    </recommendedName>
    <alternativeName>
        <fullName evidence="9">Inhibitor of DNA binding 4</fullName>
    </alternativeName>
    <alternativeName>
        <fullName evidence="8">Inhibitor of differentiation 4</fullName>
    </alternativeName>
</protein>
<dbReference type="PANTHER" id="PTHR11723">
    <property type="entry name" value="DNA-BINDING PROTEIN INHIBITOR"/>
    <property type="match status" value="1"/>
</dbReference>
<comment type="caution">
    <text evidence="12">The sequence shown here is derived from an EMBL/GenBank/DDBJ whole genome shotgun (WGS) entry which is preliminary data.</text>
</comment>
<accession>A0A5C6PIQ2</accession>
<dbReference type="GO" id="GO:0005634">
    <property type="term" value="C:nucleus"/>
    <property type="evidence" value="ECO:0007669"/>
    <property type="project" value="UniProtKB-SubCell"/>
</dbReference>
<dbReference type="FunFam" id="4.10.280.10:FF:000048">
    <property type="entry name" value="DNA-binding protein inhibitor ID-4"/>
    <property type="match status" value="1"/>
</dbReference>
<gene>
    <name evidence="12" type="ORF">D4764_10G0007320</name>
</gene>
<evidence type="ECO:0000256" key="9">
    <source>
        <dbReference type="ARBA" id="ARBA00043118"/>
    </source>
</evidence>
<organism evidence="12 13">
    <name type="scientific">Takifugu flavidus</name>
    <name type="common">sansaifugu</name>
    <dbReference type="NCBI Taxonomy" id="433684"/>
    <lineage>
        <taxon>Eukaryota</taxon>
        <taxon>Metazoa</taxon>
        <taxon>Chordata</taxon>
        <taxon>Craniata</taxon>
        <taxon>Vertebrata</taxon>
        <taxon>Euteleostomi</taxon>
        <taxon>Actinopterygii</taxon>
        <taxon>Neopterygii</taxon>
        <taxon>Teleostei</taxon>
        <taxon>Neoteleostei</taxon>
        <taxon>Acanthomorphata</taxon>
        <taxon>Eupercaria</taxon>
        <taxon>Tetraodontiformes</taxon>
        <taxon>Tetradontoidea</taxon>
        <taxon>Tetraodontidae</taxon>
        <taxon>Takifugu</taxon>
    </lineage>
</organism>
<keyword evidence="13" id="KW-1185">Reference proteome</keyword>
<dbReference type="CDD" id="cd19694">
    <property type="entry name" value="bHLH_dnHLH_ID4"/>
    <property type="match status" value="1"/>
</dbReference>
<evidence type="ECO:0000256" key="1">
    <source>
        <dbReference type="ARBA" id="ARBA00004123"/>
    </source>
</evidence>
<keyword evidence="2" id="KW-0678">Repressor</keyword>
<evidence type="ECO:0000256" key="7">
    <source>
        <dbReference type="ARBA" id="ARBA00040558"/>
    </source>
</evidence>
<dbReference type="GO" id="GO:0046983">
    <property type="term" value="F:protein dimerization activity"/>
    <property type="evidence" value="ECO:0007669"/>
    <property type="project" value="InterPro"/>
</dbReference>
<dbReference type="GO" id="GO:0000122">
    <property type="term" value="P:negative regulation of transcription by RNA polymerase II"/>
    <property type="evidence" value="ECO:0007669"/>
    <property type="project" value="InterPro"/>
</dbReference>
<evidence type="ECO:0000256" key="3">
    <source>
        <dbReference type="ARBA" id="ARBA00023015"/>
    </source>
</evidence>
<evidence type="ECO:0000256" key="10">
    <source>
        <dbReference type="SAM" id="MobiDB-lite"/>
    </source>
</evidence>
<evidence type="ECO:0000313" key="12">
    <source>
        <dbReference type="EMBL" id="TWW79702.1"/>
    </source>
</evidence>
<feature type="region of interest" description="Disordered" evidence="10">
    <location>
        <begin position="177"/>
        <end position="232"/>
    </location>
</feature>
<evidence type="ECO:0000313" key="13">
    <source>
        <dbReference type="Proteomes" id="UP000324091"/>
    </source>
</evidence>
<dbReference type="GO" id="GO:0005737">
    <property type="term" value="C:cytoplasm"/>
    <property type="evidence" value="ECO:0007669"/>
    <property type="project" value="InterPro"/>
</dbReference>
<feature type="domain" description="BHLH" evidence="11">
    <location>
        <begin position="32"/>
        <end position="84"/>
    </location>
</feature>
<evidence type="ECO:0000259" key="11">
    <source>
        <dbReference type="PROSITE" id="PS50888"/>
    </source>
</evidence>
<comment type="subunit">
    <text evidence="6">Heterodimer with other HLH proteins.</text>
</comment>
<keyword evidence="3" id="KW-0805">Transcription regulation</keyword>
<dbReference type="GO" id="GO:0032922">
    <property type="term" value="P:circadian regulation of gene expression"/>
    <property type="evidence" value="ECO:0007669"/>
    <property type="project" value="TreeGrafter"/>
</dbReference>
<dbReference type="EMBL" id="RHFK02000002">
    <property type="protein sequence ID" value="TWW79702.1"/>
    <property type="molecule type" value="Genomic_DNA"/>
</dbReference>
<dbReference type="PROSITE" id="PS50888">
    <property type="entry name" value="BHLH"/>
    <property type="match status" value="1"/>
</dbReference>
<dbReference type="Gene3D" id="4.10.280.10">
    <property type="entry name" value="Helix-loop-helix DNA-binding domain"/>
    <property type="match status" value="1"/>
</dbReference>